<reference evidence="1 2" key="1">
    <citation type="journal article" date="2016" name="Nat. Commun.">
        <title>Thousands of microbial genomes shed light on interconnected biogeochemical processes in an aquifer system.</title>
        <authorList>
            <person name="Anantharaman K."/>
            <person name="Brown C.T."/>
            <person name="Hug L.A."/>
            <person name="Sharon I."/>
            <person name="Castelle C.J."/>
            <person name="Probst A.J."/>
            <person name="Thomas B.C."/>
            <person name="Singh A."/>
            <person name="Wilkins M.J."/>
            <person name="Karaoz U."/>
            <person name="Brodie E.L."/>
            <person name="Williams K.H."/>
            <person name="Hubbard S.S."/>
            <person name="Banfield J.F."/>
        </authorList>
    </citation>
    <scope>NUCLEOTIDE SEQUENCE [LARGE SCALE GENOMIC DNA]</scope>
</reference>
<dbReference type="Proteomes" id="UP000177751">
    <property type="component" value="Unassembled WGS sequence"/>
</dbReference>
<evidence type="ECO:0000313" key="2">
    <source>
        <dbReference type="Proteomes" id="UP000177751"/>
    </source>
</evidence>
<gene>
    <name evidence="1" type="ORF">A2401_03070</name>
</gene>
<comment type="caution">
    <text evidence="1">The sequence shown here is derived from an EMBL/GenBank/DDBJ whole genome shotgun (WGS) entry which is preliminary data.</text>
</comment>
<accession>A0A1G2JEX9</accession>
<sequence>MIDISERIFDMKTDIFPLDRMISLETVYSTFLEYIIKEKDSSIFFRHRKYQRLREGYFSLFVAISLDRSTGKKHYLLFPSEPDNDVNFMFWTGTCNAQAERFSGYAFDVKEFTDFSKSFKDFISQKIIPKISIYNLIIGTYKNIYGNDIKILIDHLQKKETEAKIWLVGSPTENKNYTIGKVTILSKDGIVSDEEIDLNKEIDKNSKGIIYHDIIRFKKQ</sequence>
<name>A0A1G2JEX9_9BACT</name>
<dbReference type="AlphaFoldDB" id="A0A1G2JEX9"/>
<proteinExistence type="predicted"/>
<evidence type="ECO:0000313" key="1">
    <source>
        <dbReference type="EMBL" id="OGZ85061.1"/>
    </source>
</evidence>
<dbReference type="STRING" id="1802229.A2401_03070"/>
<dbReference type="EMBL" id="MHPP01000006">
    <property type="protein sequence ID" value="OGZ85061.1"/>
    <property type="molecule type" value="Genomic_DNA"/>
</dbReference>
<protein>
    <submittedName>
        <fullName evidence="1">Uncharacterized protein</fullName>
    </submittedName>
</protein>
<organism evidence="1 2">
    <name type="scientific">Candidatus Staskawiczbacteria bacterium RIFOXYC1_FULL_38_18</name>
    <dbReference type="NCBI Taxonomy" id="1802229"/>
    <lineage>
        <taxon>Bacteria</taxon>
        <taxon>Candidatus Staskawicziibacteriota</taxon>
    </lineage>
</organism>